<dbReference type="NCBIfam" id="NF003661">
    <property type="entry name" value="PRK05291.1-3"/>
    <property type="match status" value="1"/>
</dbReference>
<evidence type="ECO:0000256" key="1">
    <source>
        <dbReference type="ARBA" id="ARBA00011043"/>
    </source>
</evidence>
<keyword evidence="6 8" id="KW-0630">Potassium</keyword>
<keyword evidence="4 8" id="KW-0547">Nucleotide-binding</keyword>
<feature type="binding site" evidence="8">
    <location>
        <position position="79"/>
    </location>
    <ligand>
        <name>(6S)-5-formyl-5,6,7,8-tetrahydrofolate</name>
        <dbReference type="ChEBI" id="CHEBI:57457"/>
    </ligand>
</feature>
<dbReference type="InterPro" id="IPR004520">
    <property type="entry name" value="GTPase_MnmE"/>
</dbReference>
<dbReference type="EC" id="3.6.-.-" evidence="8"/>
<dbReference type="SUPFAM" id="SSF116878">
    <property type="entry name" value="TrmE connector domain"/>
    <property type="match status" value="1"/>
</dbReference>
<dbReference type="HAMAP" id="MF_00379">
    <property type="entry name" value="GTPase_MnmE"/>
    <property type="match status" value="1"/>
</dbReference>
<dbReference type="CDD" id="cd14858">
    <property type="entry name" value="TrmE_N"/>
    <property type="match status" value="1"/>
</dbReference>
<comment type="caution">
    <text evidence="8">Lacks conserved residue(s) required for the propagation of feature annotation.</text>
</comment>
<dbReference type="InterPro" id="IPR025867">
    <property type="entry name" value="MnmE_helical"/>
</dbReference>
<keyword evidence="8" id="KW-0460">Magnesium</keyword>
<dbReference type="GO" id="GO:0030488">
    <property type="term" value="P:tRNA methylation"/>
    <property type="evidence" value="ECO:0007669"/>
    <property type="project" value="TreeGrafter"/>
</dbReference>
<evidence type="ECO:0000313" key="11">
    <source>
        <dbReference type="EMBL" id="KJV61098.1"/>
    </source>
</evidence>
<dbReference type="GO" id="GO:0003924">
    <property type="term" value="F:GTPase activity"/>
    <property type="evidence" value="ECO:0007669"/>
    <property type="project" value="UniProtKB-UniRule"/>
</dbReference>
<dbReference type="PROSITE" id="PS51709">
    <property type="entry name" value="G_TRME"/>
    <property type="match status" value="1"/>
</dbReference>
<dbReference type="GO" id="GO:0005737">
    <property type="term" value="C:cytoplasm"/>
    <property type="evidence" value="ECO:0007669"/>
    <property type="project" value="UniProtKB-SubCell"/>
</dbReference>
<keyword evidence="3 8" id="KW-0479">Metal-binding</keyword>
<feature type="binding site" evidence="8">
    <location>
        <position position="244"/>
    </location>
    <ligand>
        <name>K(+)</name>
        <dbReference type="ChEBI" id="CHEBI:29103"/>
    </ligand>
</feature>
<feature type="binding site" evidence="8">
    <location>
        <position position="229"/>
    </location>
    <ligand>
        <name>Mg(2+)</name>
        <dbReference type="ChEBI" id="CHEBI:18420"/>
    </ligand>
</feature>
<evidence type="ECO:0000256" key="3">
    <source>
        <dbReference type="ARBA" id="ARBA00022723"/>
    </source>
</evidence>
<feature type="binding site" evidence="8">
    <location>
        <position position="249"/>
    </location>
    <ligand>
        <name>K(+)</name>
        <dbReference type="ChEBI" id="CHEBI:29103"/>
    </ligand>
</feature>
<feature type="binding site" evidence="8">
    <location>
        <position position="119"/>
    </location>
    <ligand>
        <name>(6S)-5-formyl-5,6,7,8-tetrahydrofolate</name>
        <dbReference type="ChEBI" id="CHEBI:57457"/>
    </ligand>
</feature>
<evidence type="ECO:0000256" key="7">
    <source>
        <dbReference type="ARBA" id="ARBA00023134"/>
    </source>
</evidence>
<comment type="caution">
    <text evidence="11">The sequence shown here is derived from an EMBL/GenBank/DDBJ whole genome shotgun (WGS) entry which is preliminary data.</text>
</comment>
<dbReference type="Proteomes" id="UP000033556">
    <property type="component" value="Unassembled WGS sequence"/>
</dbReference>
<gene>
    <name evidence="8 11" type="primary">trmE</name>
    <name evidence="8" type="synonym">mnmE</name>
    <name evidence="11" type="ORF">APHACPA_0098</name>
</gene>
<sequence length="445" mass="49422">METIFAQSSAFGKAGVAVFRISGPKSLEVLQLLTGRKDFKSRLMYYQQITVPETKELIDNVMVVYFKSPGSFTGEDVVEIHTHGSKAISIMLTNALLNIAGIRLAEAGEFTKRAFLNNKFDLTAAEGIADLINAETIMQHKQAIRQVSGKLEELYNNWRSQLLKIISLLEAYIDFPDEDIPDTVLNEVTNTHTILVNTISEYLNDNRKGELLRSGLKLAIIGPPNVGKSSLLNFLMQRDIAIVSNIAGTTRDIIEGHLDIGGYPIILQDTAGIREESSDIIEQEGIKRAINSAKTADIKIIMFDAEKLDSSINEDIINLIDENTIIIINKIDLIEASKIFSIENKYKCLRVSVKNNIALSSILKNIENIAENMAGFTETPYITNQRHRNYLQQALSHLTAFSLDNDLVLATEDIRMTARCIGAITGVINVAEILGEIFKNFCIGK</sequence>
<dbReference type="Pfam" id="PF12631">
    <property type="entry name" value="MnmE_helical"/>
    <property type="match status" value="1"/>
</dbReference>
<dbReference type="PANTHER" id="PTHR42714:SF2">
    <property type="entry name" value="TRNA MODIFICATION GTPASE GTPBP3, MITOCHONDRIAL"/>
    <property type="match status" value="1"/>
</dbReference>
<dbReference type="GO" id="GO:0046872">
    <property type="term" value="F:metal ion binding"/>
    <property type="evidence" value="ECO:0007669"/>
    <property type="project" value="UniProtKB-KW"/>
</dbReference>
<dbReference type="EMBL" id="LANR01000001">
    <property type="protein sequence ID" value="KJV61098.1"/>
    <property type="molecule type" value="Genomic_DNA"/>
</dbReference>
<dbReference type="GO" id="GO:0005525">
    <property type="term" value="F:GTP binding"/>
    <property type="evidence" value="ECO:0007669"/>
    <property type="project" value="UniProtKB-UniRule"/>
</dbReference>
<feature type="binding site" evidence="8">
    <location>
        <begin position="244"/>
        <end position="250"/>
    </location>
    <ligand>
        <name>GTP</name>
        <dbReference type="ChEBI" id="CHEBI:37565"/>
    </ligand>
</feature>
<feature type="domain" description="TrmE-type G" evidence="10">
    <location>
        <begin position="215"/>
        <end position="371"/>
    </location>
</feature>
<proteinExistence type="inferred from homology"/>
<feature type="binding site" evidence="8">
    <location>
        <position position="246"/>
    </location>
    <ligand>
        <name>K(+)</name>
        <dbReference type="ChEBI" id="CHEBI:29103"/>
    </ligand>
</feature>
<feature type="binding site" evidence="8">
    <location>
        <position position="20"/>
    </location>
    <ligand>
        <name>(6S)-5-formyl-5,6,7,8-tetrahydrofolate</name>
        <dbReference type="ChEBI" id="CHEBI:57457"/>
    </ligand>
</feature>
<feature type="binding site" evidence="8">
    <location>
        <position position="250"/>
    </location>
    <ligand>
        <name>Mg(2+)</name>
        <dbReference type="ChEBI" id="CHEBI:18420"/>
    </ligand>
</feature>
<dbReference type="InterPro" id="IPR005225">
    <property type="entry name" value="Small_GTP-bd"/>
</dbReference>
<accession>A0A0F3MZC1</accession>
<comment type="cofactor">
    <cofactor evidence="8">
        <name>K(+)</name>
        <dbReference type="ChEBI" id="CHEBI:29103"/>
    </cofactor>
    <text evidence="8">Binds 1 potassium ion per subunit.</text>
</comment>
<dbReference type="AlphaFoldDB" id="A0A0F3MZC1"/>
<dbReference type="Gene3D" id="3.40.50.300">
    <property type="entry name" value="P-loop containing nucleotide triphosphate hydrolases"/>
    <property type="match status" value="1"/>
</dbReference>
<dbReference type="GO" id="GO:0002098">
    <property type="term" value="P:tRNA wobble uridine modification"/>
    <property type="evidence" value="ECO:0007669"/>
    <property type="project" value="TreeGrafter"/>
</dbReference>
<evidence type="ECO:0000256" key="2">
    <source>
        <dbReference type="ARBA" id="ARBA00022694"/>
    </source>
</evidence>
<keyword evidence="12" id="KW-1185">Reference proteome</keyword>
<dbReference type="InterPro" id="IPR031168">
    <property type="entry name" value="G_TrmE"/>
</dbReference>
<name>A0A0F3MZC1_RICAM</name>
<dbReference type="NCBIfam" id="TIGR00450">
    <property type="entry name" value="mnmE_trmE_thdF"/>
    <property type="match status" value="1"/>
</dbReference>
<feature type="binding site" evidence="8">
    <location>
        <position position="445"/>
    </location>
    <ligand>
        <name>(6S)-5-formyl-5,6,7,8-tetrahydrofolate</name>
        <dbReference type="ChEBI" id="CHEBI:57457"/>
    </ligand>
</feature>
<dbReference type="RefSeq" id="WP_045800066.1">
    <property type="nucleotide sequence ID" value="NZ_LANR01000001.1"/>
</dbReference>
<protein>
    <recommendedName>
        <fullName evidence="8">tRNA modification GTPase MnmE</fullName>
        <ecNumber evidence="8">3.6.-.-</ecNumber>
    </recommendedName>
</protein>
<dbReference type="Pfam" id="PF10396">
    <property type="entry name" value="TrmE_N"/>
    <property type="match status" value="1"/>
</dbReference>
<keyword evidence="7 8" id="KW-0342">GTP-binding</keyword>
<evidence type="ECO:0000256" key="5">
    <source>
        <dbReference type="ARBA" id="ARBA00022801"/>
    </source>
</evidence>
<dbReference type="NCBIfam" id="TIGR00231">
    <property type="entry name" value="small_GTP"/>
    <property type="match status" value="1"/>
</dbReference>
<dbReference type="SUPFAM" id="SSF52540">
    <property type="entry name" value="P-loop containing nucleoside triphosphate hydrolases"/>
    <property type="match status" value="1"/>
</dbReference>
<comment type="function">
    <text evidence="8">Exhibits a very high intrinsic GTPase hydrolysis rate. Involved in the addition of a carboxymethylaminomethyl (cmnm) group at the wobble position (U34) of certain tRNAs, forming tRNA-cmnm(5)s(2)U34.</text>
</comment>
<feature type="binding site" evidence="8">
    <location>
        <begin position="225"/>
        <end position="230"/>
    </location>
    <ligand>
        <name>GTP</name>
        <dbReference type="ChEBI" id="CHEBI:37565"/>
    </ligand>
</feature>
<organism evidence="11 12">
    <name type="scientific">Rickettsia amblyommatis str. Ac/Pa</name>
    <dbReference type="NCBI Taxonomy" id="1359164"/>
    <lineage>
        <taxon>Bacteria</taxon>
        <taxon>Pseudomonadati</taxon>
        <taxon>Pseudomonadota</taxon>
        <taxon>Alphaproteobacteria</taxon>
        <taxon>Rickettsiales</taxon>
        <taxon>Rickettsiaceae</taxon>
        <taxon>Rickettsieae</taxon>
        <taxon>Rickettsia</taxon>
        <taxon>spotted fever group</taxon>
    </lineage>
</organism>
<dbReference type="CDD" id="cd04164">
    <property type="entry name" value="trmE"/>
    <property type="match status" value="1"/>
</dbReference>
<dbReference type="Gene3D" id="1.20.120.430">
    <property type="entry name" value="tRNA modification GTPase MnmE domain 2"/>
    <property type="match status" value="1"/>
</dbReference>
<evidence type="ECO:0000313" key="12">
    <source>
        <dbReference type="Proteomes" id="UP000033556"/>
    </source>
</evidence>
<comment type="subunit">
    <text evidence="8">Homodimer. Heterotetramer of two MnmE and two MnmG subunits.</text>
</comment>
<keyword evidence="5 8" id="KW-0378">Hydrolase</keyword>
<reference evidence="11 12" key="1">
    <citation type="submission" date="2015-01" db="EMBL/GenBank/DDBJ databases">
        <title>Genome Sequencing of Rickettsiales.</title>
        <authorList>
            <person name="Daugherty S.C."/>
            <person name="Su Q."/>
            <person name="Abolude K."/>
            <person name="Beier-Sexton M."/>
            <person name="Carlyon J.A."/>
            <person name="Carter R."/>
            <person name="Day N.P."/>
            <person name="Dumler S.J."/>
            <person name="Dyachenko V."/>
            <person name="Godinez A."/>
            <person name="Kurtti T.J."/>
            <person name="Lichay M."/>
            <person name="Mullins K.E."/>
            <person name="Ott S."/>
            <person name="Pappas-Brown V."/>
            <person name="Paris D.H."/>
            <person name="Patel P."/>
            <person name="Richards A.L."/>
            <person name="Sadzewicz L."/>
            <person name="Sears K."/>
            <person name="Seidman D."/>
            <person name="Sengamalay N."/>
            <person name="Stenos J."/>
            <person name="Tallon L.J."/>
            <person name="Vincent G."/>
            <person name="Fraser C.M."/>
            <person name="Munderloh U."/>
            <person name="Dunning-Hotopp J.C."/>
        </authorList>
    </citation>
    <scope>NUCLEOTIDE SEQUENCE [LARGE SCALE GENOMIC DNA]</scope>
    <source>
        <strain evidence="11 12">Ac/Pa</strain>
    </source>
</reference>
<dbReference type="Pfam" id="PF01926">
    <property type="entry name" value="MMR_HSR1"/>
    <property type="match status" value="1"/>
</dbReference>
<dbReference type="InterPro" id="IPR018948">
    <property type="entry name" value="GTP-bd_TrmE_N"/>
</dbReference>
<feature type="binding site" evidence="8">
    <location>
        <begin position="269"/>
        <end position="272"/>
    </location>
    <ligand>
        <name>GTP</name>
        <dbReference type="ChEBI" id="CHEBI:37565"/>
    </ligand>
</feature>
<dbReference type="PATRIC" id="fig|1359164.3.peg.98"/>
<comment type="subcellular location">
    <subcellularLocation>
        <location evidence="8">Cytoplasm</location>
    </subcellularLocation>
</comment>
<evidence type="ECO:0000256" key="4">
    <source>
        <dbReference type="ARBA" id="ARBA00022741"/>
    </source>
</evidence>
<comment type="similarity">
    <text evidence="1 8 9">Belongs to the TRAFAC class TrmE-Era-EngA-EngB-Septin-like GTPase superfamily. TrmE GTPase family.</text>
</comment>
<dbReference type="PANTHER" id="PTHR42714">
    <property type="entry name" value="TRNA MODIFICATION GTPASE GTPBP3"/>
    <property type="match status" value="1"/>
</dbReference>
<evidence type="ECO:0000256" key="8">
    <source>
        <dbReference type="HAMAP-Rule" id="MF_00379"/>
    </source>
</evidence>
<keyword evidence="8" id="KW-0963">Cytoplasm</keyword>
<feature type="binding site" evidence="8">
    <location>
        <position position="225"/>
    </location>
    <ligand>
        <name>K(+)</name>
        <dbReference type="ChEBI" id="CHEBI:29103"/>
    </ligand>
</feature>
<dbReference type="Gene3D" id="3.30.1360.120">
    <property type="entry name" value="Probable tRNA modification gtpase trme, domain 1"/>
    <property type="match status" value="1"/>
</dbReference>
<dbReference type="InterPro" id="IPR027266">
    <property type="entry name" value="TrmE/GcvT-like"/>
</dbReference>
<evidence type="ECO:0000256" key="9">
    <source>
        <dbReference type="RuleBase" id="RU003313"/>
    </source>
</evidence>
<dbReference type="InterPro" id="IPR027417">
    <property type="entry name" value="P-loop_NTPase"/>
</dbReference>
<dbReference type="InterPro" id="IPR027368">
    <property type="entry name" value="MnmE_dom2"/>
</dbReference>
<evidence type="ECO:0000256" key="6">
    <source>
        <dbReference type="ARBA" id="ARBA00022958"/>
    </source>
</evidence>
<dbReference type="FunFam" id="3.30.1360.120:FF:000007">
    <property type="entry name" value="tRNA modification GTPase GTPBP3, mitochondrial"/>
    <property type="match status" value="1"/>
</dbReference>
<evidence type="ECO:0000259" key="10">
    <source>
        <dbReference type="PROSITE" id="PS51709"/>
    </source>
</evidence>
<dbReference type="InterPro" id="IPR006073">
    <property type="entry name" value="GTP-bd"/>
</dbReference>
<keyword evidence="2 8" id="KW-0819">tRNA processing</keyword>